<keyword evidence="6" id="KW-1185">Reference proteome</keyword>
<keyword evidence="3" id="KW-0812">Transmembrane</keyword>
<dbReference type="SMART" id="SM00228">
    <property type="entry name" value="PDZ"/>
    <property type="match status" value="1"/>
</dbReference>
<dbReference type="PRINTS" id="PR00830">
    <property type="entry name" value="ENDOLAPTASE"/>
</dbReference>
<proteinExistence type="inferred from homology"/>
<feature type="region of interest" description="Disordered" evidence="2">
    <location>
        <begin position="1"/>
        <end position="37"/>
    </location>
</feature>
<dbReference type="InterPro" id="IPR027065">
    <property type="entry name" value="Lon_Prtase"/>
</dbReference>
<comment type="caution">
    <text evidence="5">The sequence shown here is derived from an EMBL/GenBank/DDBJ whole genome shotgun (WGS) entry which is preliminary data.</text>
</comment>
<dbReference type="Pfam" id="PF05362">
    <property type="entry name" value="Lon_C"/>
    <property type="match status" value="1"/>
</dbReference>
<evidence type="ECO:0000313" key="5">
    <source>
        <dbReference type="EMBL" id="MDR6268697.1"/>
    </source>
</evidence>
<dbReference type="InterPro" id="IPR001478">
    <property type="entry name" value="PDZ"/>
</dbReference>
<comment type="catalytic activity">
    <reaction evidence="1">
        <text>Hydrolysis of proteins in presence of ATP.</text>
        <dbReference type="EC" id="3.4.21.53"/>
    </reaction>
</comment>
<dbReference type="PROSITE" id="PS51786">
    <property type="entry name" value="LON_PROTEOLYTIC"/>
    <property type="match status" value="1"/>
</dbReference>
<gene>
    <name evidence="5" type="ORF">JOE69_000935</name>
</gene>
<dbReference type="RefSeq" id="WP_309796510.1">
    <property type="nucleotide sequence ID" value="NZ_BAAAHY010000006.1"/>
</dbReference>
<dbReference type="InterPro" id="IPR014721">
    <property type="entry name" value="Ribsml_uS5_D2-typ_fold_subgr"/>
</dbReference>
<keyword evidence="3" id="KW-1133">Transmembrane helix</keyword>
<feature type="transmembrane region" description="Helical" evidence="3">
    <location>
        <begin position="44"/>
        <end position="70"/>
    </location>
</feature>
<dbReference type="Proteomes" id="UP001185069">
    <property type="component" value="Unassembled WGS sequence"/>
</dbReference>
<dbReference type="PANTHER" id="PTHR10046">
    <property type="entry name" value="ATP DEPENDENT LON PROTEASE FAMILY MEMBER"/>
    <property type="match status" value="1"/>
</dbReference>
<feature type="active site" evidence="1">
    <location>
        <position position="325"/>
    </location>
</feature>
<dbReference type="InterPro" id="IPR036034">
    <property type="entry name" value="PDZ_sf"/>
</dbReference>
<feature type="active site" evidence="1">
    <location>
        <position position="280"/>
    </location>
</feature>
<keyword evidence="3" id="KW-0472">Membrane</keyword>
<name>A0ABU1JBA7_9MICC</name>
<reference evidence="5 6" key="1">
    <citation type="submission" date="2023-07" db="EMBL/GenBank/DDBJ databases">
        <title>Sequencing the genomes of 1000 actinobacteria strains.</title>
        <authorList>
            <person name="Klenk H.-P."/>
        </authorList>
    </citation>
    <scope>NUCLEOTIDE SEQUENCE [LARGE SCALE GENOMIC DNA]</scope>
    <source>
        <strain evidence="5 6">DSM 14555</strain>
    </source>
</reference>
<evidence type="ECO:0000256" key="1">
    <source>
        <dbReference type="PROSITE-ProRule" id="PRU01122"/>
    </source>
</evidence>
<sequence length="388" mass="39868">MSQAHSGEPVPENARPASGFGQTGFGQPGFGYPPPVRRPRDGRAVAMAVSGVVALLLALAAIILPAPYVVESPGPTLNTLGSDKDTKIISITGRQSYPANGQLDMVTVYVNGGPQSSVNLFEAYRSWMDPKQAVYPVELVYPASATKDQITSQNAADMTNSQDAARAAALGLLGIDYQQELLVGSVPEGSASTGKLQANDRLQSIDGKPITALSVVQEVLAAGQGAPVTIGVLRDGAAQDVVVTPAKADDGRFLLGVLLKYSYVFPFDIKISLENVGGPSAGMMFALGIIDTLTPGDLTGGKHFAGTGTIDAAGNVGPIGGIVQKMYGARSAGATVFLAPAANCNEVVGKVPDGLQVVRVATLKEAFDAVKTIASGQDSSALPTCTAR</sequence>
<evidence type="ECO:0000256" key="2">
    <source>
        <dbReference type="SAM" id="MobiDB-lite"/>
    </source>
</evidence>
<dbReference type="Gene3D" id="2.30.42.10">
    <property type="match status" value="1"/>
</dbReference>
<evidence type="ECO:0000259" key="4">
    <source>
        <dbReference type="PROSITE" id="PS51786"/>
    </source>
</evidence>
<dbReference type="SUPFAM" id="SSF50156">
    <property type="entry name" value="PDZ domain-like"/>
    <property type="match status" value="1"/>
</dbReference>
<protein>
    <recommendedName>
        <fullName evidence="1">endopeptidase La</fullName>
        <ecNumber evidence="1">3.4.21.53</ecNumber>
    </recommendedName>
</protein>
<keyword evidence="1" id="KW-0720">Serine protease</keyword>
<evidence type="ECO:0000256" key="3">
    <source>
        <dbReference type="SAM" id="Phobius"/>
    </source>
</evidence>
<dbReference type="Gene3D" id="3.30.230.10">
    <property type="match status" value="1"/>
</dbReference>
<dbReference type="SUPFAM" id="SSF54211">
    <property type="entry name" value="Ribosomal protein S5 domain 2-like"/>
    <property type="match status" value="1"/>
</dbReference>
<organism evidence="5 6">
    <name type="scientific">Arthrobacter russicus</name>
    <dbReference type="NCBI Taxonomy" id="172040"/>
    <lineage>
        <taxon>Bacteria</taxon>
        <taxon>Bacillati</taxon>
        <taxon>Actinomycetota</taxon>
        <taxon>Actinomycetes</taxon>
        <taxon>Micrococcales</taxon>
        <taxon>Micrococcaceae</taxon>
        <taxon>Arthrobacter</taxon>
    </lineage>
</organism>
<keyword evidence="1" id="KW-0645">Protease</keyword>
<feature type="domain" description="Lon proteolytic" evidence="4">
    <location>
        <begin position="274"/>
        <end position="373"/>
    </location>
</feature>
<accession>A0ABU1JBA7</accession>
<keyword evidence="1" id="KW-0378">Hydrolase</keyword>
<dbReference type="EMBL" id="JAVDQF010000001">
    <property type="protein sequence ID" value="MDR6268697.1"/>
    <property type="molecule type" value="Genomic_DNA"/>
</dbReference>
<dbReference type="InterPro" id="IPR020568">
    <property type="entry name" value="Ribosomal_Su5_D2-typ_SF"/>
</dbReference>
<evidence type="ECO:0000313" key="6">
    <source>
        <dbReference type="Proteomes" id="UP001185069"/>
    </source>
</evidence>
<dbReference type="EC" id="3.4.21.53" evidence="1"/>
<dbReference type="InterPro" id="IPR008269">
    <property type="entry name" value="Lon_proteolytic"/>
</dbReference>
<comment type="similarity">
    <text evidence="1">Belongs to the peptidase S16 family.</text>
</comment>